<dbReference type="RefSeq" id="WP_079725905.1">
    <property type="nucleotide sequence ID" value="NZ_BMCL01000001.1"/>
</dbReference>
<sequence>MQGYPSEPELLAALDRGDELIRLCAAGELPFQAFVLAYDNLYWSYALDGHESDSAGAALLVKYAARIEPHRVVAESILSKVCTDADAAQDGFRAAGRFGSKEATARLATIAAEWVPK</sequence>
<dbReference type="AlphaFoldDB" id="A0A1T5LYQ3"/>
<dbReference type="Proteomes" id="UP000190341">
    <property type="component" value="Unassembled WGS sequence"/>
</dbReference>
<evidence type="ECO:0000313" key="2">
    <source>
        <dbReference type="Proteomes" id="UP000190341"/>
    </source>
</evidence>
<reference evidence="1 2" key="1">
    <citation type="submission" date="2017-02" db="EMBL/GenBank/DDBJ databases">
        <authorList>
            <person name="Peterson S.W."/>
        </authorList>
    </citation>
    <scope>NUCLEOTIDE SEQUENCE [LARGE SCALE GENOMIC DNA]</scope>
    <source>
        <strain evidence="1 2">P15</strain>
    </source>
</reference>
<evidence type="ECO:0000313" key="1">
    <source>
        <dbReference type="EMBL" id="SKC80698.1"/>
    </source>
</evidence>
<keyword evidence="2" id="KW-1185">Reference proteome</keyword>
<protein>
    <submittedName>
        <fullName evidence="1">Uncharacterized protein</fullName>
    </submittedName>
</protein>
<accession>A0A1T5LYQ3</accession>
<dbReference type="EMBL" id="FUZV01000002">
    <property type="protein sequence ID" value="SKC80698.1"/>
    <property type="molecule type" value="Genomic_DNA"/>
</dbReference>
<dbReference type="STRING" id="428993.SAMN06296058_3371"/>
<dbReference type="OrthoDB" id="6057829at2"/>
<name>A0A1T5LYQ3_9GAMM</name>
<organism evidence="1 2">
    <name type="scientific">Pseudoxanthomonas indica</name>
    <dbReference type="NCBI Taxonomy" id="428993"/>
    <lineage>
        <taxon>Bacteria</taxon>
        <taxon>Pseudomonadati</taxon>
        <taxon>Pseudomonadota</taxon>
        <taxon>Gammaproteobacteria</taxon>
        <taxon>Lysobacterales</taxon>
        <taxon>Lysobacteraceae</taxon>
        <taxon>Pseudoxanthomonas</taxon>
    </lineage>
</organism>
<proteinExistence type="predicted"/>
<gene>
    <name evidence="1" type="ORF">SAMN06296058_3371</name>
</gene>